<dbReference type="PANTHER" id="PTHR43056:SF5">
    <property type="entry name" value="PEPTIDASE S9 PROLYL OLIGOPEPTIDASE CATALYTIC DOMAIN-CONTAINING PROTEIN"/>
    <property type="match status" value="1"/>
</dbReference>
<dbReference type="GO" id="GO:0006508">
    <property type="term" value="P:proteolysis"/>
    <property type="evidence" value="ECO:0007669"/>
    <property type="project" value="InterPro"/>
</dbReference>
<dbReference type="Proteomes" id="UP000235122">
    <property type="component" value="Unassembled WGS sequence"/>
</dbReference>
<dbReference type="STRING" id="33007.HMPREF3198_02230"/>
<keyword evidence="3" id="KW-1185">Reference proteome</keyword>
<organism evidence="2 3">
    <name type="scientific">Winkia neuii</name>
    <dbReference type="NCBI Taxonomy" id="33007"/>
    <lineage>
        <taxon>Bacteria</taxon>
        <taxon>Bacillati</taxon>
        <taxon>Actinomycetota</taxon>
        <taxon>Actinomycetes</taxon>
        <taxon>Actinomycetales</taxon>
        <taxon>Actinomycetaceae</taxon>
        <taxon>Winkia</taxon>
    </lineage>
</organism>
<dbReference type="SUPFAM" id="SSF53474">
    <property type="entry name" value="alpha/beta-Hydrolases"/>
    <property type="match status" value="1"/>
</dbReference>
<accession>A0A2I1IL40</accession>
<dbReference type="Pfam" id="PF00326">
    <property type="entry name" value="Peptidase_S9"/>
    <property type="match status" value="1"/>
</dbReference>
<proteinExistence type="predicted"/>
<dbReference type="AlphaFoldDB" id="A0A2I1IL40"/>
<dbReference type="PANTHER" id="PTHR43056">
    <property type="entry name" value="PEPTIDASE S9 PROLYL OLIGOPEPTIDASE"/>
    <property type="match status" value="1"/>
</dbReference>
<protein>
    <submittedName>
        <fullName evidence="2">S9 family peptidase</fullName>
    </submittedName>
</protein>
<dbReference type="RefSeq" id="WP_029769369.1">
    <property type="nucleotide sequence ID" value="NZ_JASOXK010000006.1"/>
</dbReference>
<comment type="caution">
    <text evidence="2">The sequence shown here is derived from an EMBL/GenBank/DDBJ whole genome shotgun (WGS) entry which is preliminary data.</text>
</comment>
<gene>
    <name evidence="2" type="ORF">CYJ19_08960</name>
</gene>
<dbReference type="InterPro" id="IPR050585">
    <property type="entry name" value="Xaa-Pro_dipeptidyl-ppase/CocE"/>
</dbReference>
<evidence type="ECO:0000259" key="1">
    <source>
        <dbReference type="Pfam" id="PF00326"/>
    </source>
</evidence>
<name>A0A2I1IL40_9ACTO</name>
<reference evidence="2 3" key="1">
    <citation type="submission" date="2017-12" db="EMBL/GenBank/DDBJ databases">
        <title>Phylogenetic diversity of female urinary microbiome.</title>
        <authorList>
            <person name="Thomas-White K."/>
            <person name="Wolfe A.J."/>
        </authorList>
    </citation>
    <scope>NUCLEOTIDE SEQUENCE [LARGE SCALE GENOMIC DNA]</scope>
    <source>
        <strain evidence="2 3">UMB0402</strain>
    </source>
</reference>
<dbReference type="GO" id="GO:0008236">
    <property type="term" value="F:serine-type peptidase activity"/>
    <property type="evidence" value="ECO:0007669"/>
    <property type="project" value="InterPro"/>
</dbReference>
<sequence>MSEETLQVAPYGSWPSDLTTDVLTRRSFRLSQVRVCGNDTYWVETRSAQEGRNVLLRRQLDGRTEEILPMTADSELMDVRTRVHEHGGKAYTVVDNLIVASHGGDGCLYKYDLENPSAGLRRLTPKVAYRFADMTVDPVRGIVFAVMEDHTDSQRVANKLVAVPLDGTAAREASNIKVLWDKDDFVASPALSNAGDFLAFITWNHPQMNWNQSALHVAPLTFEGDFADHTVLLDDPKVSITQPRWSLKDDLIHVDDSSGWANLYRTEGFRGANTSENVSRGLWKEQLRTRALHPATKAFSAPQWRLGLHSYDNLDHDHLVAGWSEDGNFALGAIRLDNGQLETWETGWSPAGNVCCDNGRVVMLADSAYEPASIVQIRHAKAQVIRRAIESPLPKGDISRAETLTWSTSDGALCHGYFFAPTSATYKGPKRDKPPLIVTVHDGPTSAHRPGLNLARQFWTNRGFAILDVNYRGSTGYGRAYRDSLLGNWGVYDVDDCIAGAKSLIDQGKVDPKKIAIRGSSAGGMTALLAAAKSDVFTAVCSRHGITDLKALSTKLHKFESEYLGRLLGADSTNDPRWEERSPLSHAEQIHAPAFFVQGRADQIVPAEQTDAMAKALNKNGAVTVLEFENEGHVLKSAAAIRKALDSELAFYREVWGVKEA</sequence>
<dbReference type="EMBL" id="PKKO01000005">
    <property type="protein sequence ID" value="PKY71838.1"/>
    <property type="molecule type" value="Genomic_DNA"/>
</dbReference>
<dbReference type="InterPro" id="IPR029058">
    <property type="entry name" value="AB_hydrolase_fold"/>
</dbReference>
<dbReference type="SUPFAM" id="SSF82171">
    <property type="entry name" value="DPP6 N-terminal domain-like"/>
    <property type="match status" value="1"/>
</dbReference>
<dbReference type="Gene3D" id="3.40.50.1820">
    <property type="entry name" value="alpha/beta hydrolase"/>
    <property type="match status" value="1"/>
</dbReference>
<dbReference type="InterPro" id="IPR001375">
    <property type="entry name" value="Peptidase_S9_cat"/>
</dbReference>
<feature type="domain" description="Peptidase S9 prolyl oligopeptidase catalytic" evidence="1">
    <location>
        <begin position="455"/>
        <end position="656"/>
    </location>
</feature>
<evidence type="ECO:0000313" key="2">
    <source>
        <dbReference type="EMBL" id="PKY71838.1"/>
    </source>
</evidence>
<dbReference type="GeneID" id="35866980"/>
<evidence type="ECO:0000313" key="3">
    <source>
        <dbReference type="Proteomes" id="UP000235122"/>
    </source>
</evidence>